<organism evidence="3 4">
    <name type="scientific">Rheinheimera riviphila</name>
    <dbReference type="NCBI Taxonomy" id="1834037"/>
    <lineage>
        <taxon>Bacteria</taxon>
        <taxon>Pseudomonadati</taxon>
        <taxon>Pseudomonadota</taxon>
        <taxon>Gammaproteobacteria</taxon>
        <taxon>Chromatiales</taxon>
        <taxon>Chromatiaceae</taxon>
        <taxon>Rheinheimera</taxon>
    </lineage>
</organism>
<dbReference type="AlphaFoldDB" id="A0A437QFT4"/>
<feature type="domain" description="Spore coat protein U/FanG" evidence="2">
    <location>
        <begin position="192"/>
        <end position="320"/>
    </location>
</feature>
<dbReference type="SMART" id="SM00972">
    <property type="entry name" value="SCPU"/>
    <property type="match status" value="2"/>
</dbReference>
<keyword evidence="1" id="KW-0732">Signal</keyword>
<gene>
    <name evidence="3" type="ORF">EOE67_17000</name>
</gene>
<reference evidence="3 4" key="1">
    <citation type="submission" date="2019-01" db="EMBL/GenBank/DDBJ databases">
        <authorList>
            <person name="Chen W.-M."/>
        </authorList>
    </citation>
    <scope>NUCLEOTIDE SEQUENCE [LARGE SCALE GENOMIC DNA]</scope>
    <source>
        <strain evidence="3 4">KYPC3</strain>
    </source>
</reference>
<dbReference type="InterPro" id="IPR053167">
    <property type="entry name" value="Spore_coat_component"/>
</dbReference>
<comment type="caution">
    <text evidence="3">The sequence shown here is derived from an EMBL/GenBank/DDBJ whole genome shotgun (WGS) entry which is preliminary data.</text>
</comment>
<dbReference type="Pfam" id="PF05229">
    <property type="entry name" value="SCPU"/>
    <property type="match status" value="2"/>
</dbReference>
<evidence type="ECO:0000313" key="4">
    <source>
        <dbReference type="Proteomes" id="UP000283077"/>
    </source>
</evidence>
<dbReference type="PANTHER" id="PTHR37089">
    <property type="entry name" value="PROTEIN U-RELATED"/>
    <property type="match status" value="1"/>
</dbReference>
<feature type="signal peptide" evidence="1">
    <location>
        <begin position="1"/>
        <end position="37"/>
    </location>
</feature>
<name>A0A437QFT4_9GAMM</name>
<dbReference type="Proteomes" id="UP000283077">
    <property type="component" value="Unassembled WGS sequence"/>
</dbReference>
<feature type="chain" id="PRO_5019536947" description="Spore coat protein U/FanG domain-containing protein" evidence="1">
    <location>
        <begin position="38"/>
        <end position="324"/>
    </location>
</feature>
<dbReference type="RefSeq" id="WP_127700527.1">
    <property type="nucleotide sequence ID" value="NZ_SACS01000022.1"/>
</dbReference>
<keyword evidence="4" id="KW-1185">Reference proteome</keyword>
<dbReference type="OrthoDB" id="8901110at2"/>
<proteinExistence type="predicted"/>
<accession>A0A437QFT4</accession>
<dbReference type="EMBL" id="SACS01000022">
    <property type="protein sequence ID" value="RVU33419.1"/>
    <property type="molecule type" value="Genomic_DNA"/>
</dbReference>
<dbReference type="InterPro" id="IPR007893">
    <property type="entry name" value="Spore_coat_U/FanG"/>
</dbReference>
<dbReference type="PROSITE" id="PS51257">
    <property type="entry name" value="PROKAR_LIPOPROTEIN"/>
    <property type="match status" value="1"/>
</dbReference>
<dbReference type="PANTHER" id="PTHR37089:SF1">
    <property type="entry name" value="MEMBRANE PROTEIN"/>
    <property type="match status" value="1"/>
</dbReference>
<protein>
    <recommendedName>
        <fullName evidence="2">Spore coat protein U/FanG domain-containing protein</fullName>
    </recommendedName>
</protein>
<evidence type="ECO:0000256" key="1">
    <source>
        <dbReference type="SAM" id="SignalP"/>
    </source>
</evidence>
<evidence type="ECO:0000313" key="3">
    <source>
        <dbReference type="EMBL" id="RVU33419.1"/>
    </source>
</evidence>
<sequence>MKTALKRVTQILWLMARGLSWLCWWLCGCFLSSQAQAFCSAQTPAAMNFGSAQPSTMVRSSQLPANSSVLIDCTRVINIALISSDVIHYQVTASSNNFRLRNGSFYIPYQLSSQANFAVVLSAVGQGYSNMSFTLLNIIGGQDIQVPLYARTLPTNIASGTYTDQLTLHFTGRYCRLAVAAVCVGFEDLNSTVNLQLSLTVDRSCALTVPATHHFGTVADISNLADFRLQLQVDCTLSESYQVHIDNGDHFSGASRRLFNGTSQYLWYDLFHPDGSTLLSDSSRLQKAGLGSVEVIEPRLRLQSGQLTPAAGTYRDTVRVVVTY</sequence>
<feature type="domain" description="Spore coat protein U/FanG" evidence="2">
    <location>
        <begin position="32"/>
        <end position="167"/>
    </location>
</feature>
<evidence type="ECO:0000259" key="2">
    <source>
        <dbReference type="Pfam" id="PF05229"/>
    </source>
</evidence>